<feature type="domain" description="Putative oxidoreductase/dehydrogenase Rossmann-like" evidence="1">
    <location>
        <begin position="13"/>
        <end position="127"/>
    </location>
</feature>
<feature type="domain" description="DUF2520" evidence="2">
    <location>
        <begin position="145"/>
        <end position="271"/>
    </location>
</feature>
<evidence type="ECO:0000313" key="4">
    <source>
        <dbReference type="Proteomes" id="UP000037939"/>
    </source>
</evidence>
<evidence type="ECO:0000313" key="3">
    <source>
        <dbReference type="EMBL" id="KPC55305.1"/>
    </source>
</evidence>
<organism evidence="3 4">
    <name type="scientific">Amantichitinum ursilacus</name>
    <dbReference type="NCBI Taxonomy" id="857265"/>
    <lineage>
        <taxon>Bacteria</taxon>
        <taxon>Pseudomonadati</taxon>
        <taxon>Pseudomonadota</taxon>
        <taxon>Betaproteobacteria</taxon>
        <taxon>Neisseriales</taxon>
        <taxon>Chitinibacteraceae</taxon>
        <taxon>Amantichitinum</taxon>
    </lineage>
</organism>
<dbReference type="Pfam" id="PF10728">
    <property type="entry name" value="DUF2520"/>
    <property type="match status" value="1"/>
</dbReference>
<dbReference type="PANTHER" id="PTHR40459:SF1">
    <property type="entry name" value="CONSERVED HYPOTHETICAL ALANINE AND LEUCINE RICH PROTEIN"/>
    <property type="match status" value="1"/>
</dbReference>
<dbReference type="RefSeq" id="WP_053936016.1">
    <property type="nucleotide sequence ID" value="NZ_LAQT01000001.1"/>
</dbReference>
<name>A0A0N0XN28_9NEIS</name>
<proteinExistence type="predicted"/>
<dbReference type="InterPro" id="IPR036291">
    <property type="entry name" value="NAD(P)-bd_dom_sf"/>
</dbReference>
<accession>A0A0N0XN28</accession>
<dbReference type="InterPro" id="IPR008927">
    <property type="entry name" value="6-PGluconate_DH-like_C_sf"/>
</dbReference>
<gene>
    <name evidence="3" type="ORF">WG78_01570</name>
</gene>
<keyword evidence="4" id="KW-1185">Reference proteome</keyword>
<dbReference type="SUPFAM" id="SSF51735">
    <property type="entry name" value="NAD(P)-binding Rossmann-fold domains"/>
    <property type="match status" value="1"/>
</dbReference>
<dbReference type="EMBL" id="LAQT01000001">
    <property type="protein sequence ID" value="KPC55305.1"/>
    <property type="molecule type" value="Genomic_DNA"/>
</dbReference>
<dbReference type="InterPro" id="IPR018931">
    <property type="entry name" value="DUF2520"/>
</dbReference>
<comment type="caution">
    <text evidence="3">The sequence shown here is derived from an EMBL/GenBank/DDBJ whole genome shotgun (WGS) entry which is preliminary data.</text>
</comment>
<dbReference type="PANTHER" id="PTHR40459">
    <property type="entry name" value="CONSERVED HYPOTHETICAL ALANINE AND LEUCINE RICH PROTEIN"/>
    <property type="match status" value="1"/>
</dbReference>
<dbReference type="Proteomes" id="UP000037939">
    <property type="component" value="Unassembled WGS sequence"/>
</dbReference>
<dbReference type="STRING" id="857265.WG78_01570"/>
<dbReference type="Gene3D" id="1.10.1040.20">
    <property type="entry name" value="ProC-like, C-terminal domain"/>
    <property type="match status" value="1"/>
</dbReference>
<dbReference type="AlphaFoldDB" id="A0A0N0XN28"/>
<reference evidence="3 4" key="1">
    <citation type="submission" date="2015-07" db="EMBL/GenBank/DDBJ databases">
        <title>Draft genome sequence of the Amantichitinum ursilacus IGB-41, a new chitin-degrading bacterium.</title>
        <authorList>
            <person name="Kirstahler P."/>
            <person name="Guenther M."/>
            <person name="Grumaz C."/>
            <person name="Rupp S."/>
            <person name="Zibek S."/>
            <person name="Sohn K."/>
        </authorList>
    </citation>
    <scope>NUCLEOTIDE SEQUENCE [LARGE SCALE GENOMIC DNA]</scope>
    <source>
        <strain evidence="3 4">IGB-41</strain>
    </source>
</reference>
<dbReference type="InterPro" id="IPR037108">
    <property type="entry name" value="TM1727-like_C_sf"/>
</dbReference>
<sequence>MDKSRQDNGIARLNLIGPGRLGQTLALLWQRAGLVQLQAVCGRDAQRVAAACQRIGAGQPARIDLLPPAELTLIATPDAAIAEVAQQLTAAGTLRRGDIVLHCSGATASSVLAPVTAAGAVIASVHPLKSFADPLSAAASFAGTWCGGEGDRAALAVLQPLFEAAGGQWFALQAEHKLLYHAGAVLACNHLVALMDTALQCMAVAGLPRAAAWSALQPLVQGTLANIAAKGTVEALTGPAARGDLAILQAEQTLTEQLSPEVGAVYAALTAVALQLAQRQAEL</sequence>
<dbReference type="Gene3D" id="3.40.50.720">
    <property type="entry name" value="NAD(P)-binding Rossmann-like Domain"/>
    <property type="match status" value="1"/>
</dbReference>
<dbReference type="Pfam" id="PF10727">
    <property type="entry name" value="Rossmann-like"/>
    <property type="match status" value="1"/>
</dbReference>
<evidence type="ECO:0000259" key="1">
    <source>
        <dbReference type="Pfam" id="PF10727"/>
    </source>
</evidence>
<protein>
    <submittedName>
        <fullName evidence="3">Rossmann-like domain protein</fullName>
    </submittedName>
</protein>
<dbReference type="SUPFAM" id="SSF48179">
    <property type="entry name" value="6-phosphogluconate dehydrogenase C-terminal domain-like"/>
    <property type="match status" value="1"/>
</dbReference>
<evidence type="ECO:0000259" key="2">
    <source>
        <dbReference type="Pfam" id="PF10728"/>
    </source>
</evidence>
<dbReference type="InterPro" id="IPR019665">
    <property type="entry name" value="OxRdtase/DH_put_Rossmann_dom"/>
</dbReference>